<name>A0A9P7M780_9HYPO</name>
<dbReference type="OrthoDB" id="4494488at2759"/>
<organism evidence="3 4">
    <name type="scientific">Claviceps pazoutovae</name>
    <dbReference type="NCBI Taxonomy" id="1649127"/>
    <lineage>
        <taxon>Eukaryota</taxon>
        <taxon>Fungi</taxon>
        <taxon>Dikarya</taxon>
        <taxon>Ascomycota</taxon>
        <taxon>Pezizomycotina</taxon>
        <taxon>Sordariomycetes</taxon>
        <taxon>Hypocreomycetidae</taxon>
        <taxon>Hypocreales</taxon>
        <taxon>Clavicipitaceae</taxon>
        <taxon>Claviceps</taxon>
    </lineage>
</organism>
<evidence type="ECO:0000313" key="4">
    <source>
        <dbReference type="Proteomes" id="UP000706124"/>
    </source>
</evidence>
<dbReference type="EMBL" id="SRPO01000545">
    <property type="protein sequence ID" value="KAG5931626.1"/>
    <property type="molecule type" value="Genomic_DNA"/>
</dbReference>
<keyword evidence="4" id="KW-1185">Reference proteome</keyword>
<gene>
    <name evidence="3" type="ORF">E4U60_005939</name>
</gene>
<keyword evidence="1" id="KW-0175">Coiled coil</keyword>
<dbReference type="AlphaFoldDB" id="A0A9P7M780"/>
<accession>A0A9P7M780</accession>
<evidence type="ECO:0000313" key="3">
    <source>
        <dbReference type="EMBL" id="KAG5931626.1"/>
    </source>
</evidence>
<keyword evidence="2" id="KW-0812">Transmembrane</keyword>
<feature type="transmembrane region" description="Helical" evidence="2">
    <location>
        <begin position="112"/>
        <end position="130"/>
    </location>
</feature>
<protein>
    <submittedName>
        <fullName evidence="3">Uncharacterized protein</fullName>
    </submittedName>
</protein>
<sequence>MSDFDVKRPITDPSFFSPREMYVDSRTSYEGGAYPGNTDAARAFIFNDPGVKTLIRALGTGRQLQESRKEYLRWLGINDTRGEISVGLSNEVENLVATYRSIKADCVRFKDLVWIWILNLVTTITSYAMLSGRTLDTSSYPLMLEYIGTFHEEIRKPNPNNSVVVDLKESIQFKAKTKLRNISVMRAAAAEVLKRLVAFEKIFDAHGVSIHNNAKSLTRQLVKEGNNMDSLKVKIKEAQDDIRYAQGQIDEKNEERLCTPNYMWVCPIGTAISIGTVVQTKNAREKLQAAMEKVTKLLDEYHSSMLVASRLQINVAFISSQIQDLSTEIGPLVETIQNLLVSWNDMENYLRSIVNLIDFEPESIPPMLLTTSQLQGIVDGWSDLTDDALVYVDILSLNEEPISGTIQEYIEHLTLAIESDGVGMLDELD</sequence>
<keyword evidence="2" id="KW-1133">Transmembrane helix</keyword>
<reference evidence="3 4" key="1">
    <citation type="journal article" date="2020" name="bioRxiv">
        <title>Whole genome comparisons of ergot fungi reveals the divergence and evolution of species within the genus Claviceps are the result of varying mechanisms driving genome evolution and host range expansion.</title>
        <authorList>
            <person name="Wyka S.A."/>
            <person name="Mondo S.J."/>
            <person name="Liu M."/>
            <person name="Dettman J."/>
            <person name="Nalam V."/>
            <person name="Broders K.D."/>
        </authorList>
    </citation>
    <scope>NUCLEOTIDE SEQUENCE [LARGE SCALE GENOMIC DNA]</scope>
    <source>
        <strain evidence="3 4">CCC 1485</strain>
    </source>
</reference>
<dbReference type="CDD" id="cd22656">
    <property type="entry name" value="ClyA_Cry6Aa-like"/>
    <property type="match status" value="1"/>
</dbReference>
<evidence type="ECO:0000256" key="2">
    <source>
        <dbReference type="SAM" id="Phobius"/>
    </source>
</evidence>
<dbReference type="Proteomes" id="UP000706124">
    <property type="component" value="Unassembled WGS sequence"/>
</dbReference>
<feature type="coiled-coil region" evidence="1">
    <location>
        <begin position="221"/>
        <end position="300"/>
    </location>
</feature>
<evidence type="ECO:0000256" key="1">
    <source>
        <dbReference type="SAM" id="Coils"/>
    </source>
</evidence>
<dbReference type="SUPFAM" id="SSF58100">
    <property type="entry name" value="Bacterial hemolysins"/>
    <property type="match status" value="1"/>
</dbReference>
<proteinExistence type="predicted"/>
<keyword evidence="2" id="KW-0472">Membrane</keyword>
<comment type="caution">
    <text evidence="3">The sequence shown here is derived from an EMBL/GenBank/DDBJ whole genome shotgun (WGS) entry which is preliminary data.</text>
</comment>
<dbReference type="Gene3D" id="1.20.1170.10">
    <property type="match status" value="1"/>
</dbReference>